<dbReference type="Proteomes" id="UP000549394">
    <property type="component" value="Unassembled WGS sequence"/>
</dbReference>
<dbReference type="SMART" id="SM00132">
    <property type="entry name" value="LIM"/>
    <property type="match status" value="4"/>
</dbReference>
<feature type="domain" description="LIM zinc-binding" evidence="12">
    <location>
        <begin position="308"/>
        <end position="365"/>
    </location>
</feature>
<keyword evidence="14" id="KW-1185">Reference proteome</keyword>
<keyword evidence="6 10" id="KW-0862">Zinc</keyword>
<evidence type="ECO:0000313" key="14">
    <source>
        <dbReference type="Proteomes" id="UP000549394"/>
    </source>
</evidence>
<accession>A0A7I8VGJ1</accession>
<feature type="domain" description="LIM zinc-binding" evidence="12">
    <location>
        <begin position="366"/>
        <end position="425"/>
    </location>
</feature>
<comment type="caution">
    <text evidence="13">The sequence shown here is derived from an EMBL/GenBank/DDBJ whole genome shotgun (WGS) entry which is preliminary data.</text>
</comment>
<dbReference type="FunFam" id="2.10.110.10:FF:000009">
    <property type="entry name" value="Paxillin isoform 1"/>
    <property type="match status" value="2"/>
</dbReference>
<dbReference type="CDD" id="cd09339">
    <property type="entry name" value="LIM4_Paxillin_like"/>
    <property type="match status" value="1"/>
</dbReference>
<feature type="region of interest" description="Disordered" evidence="11">
    <location>
        <begin position="93"/>
        <end position="112"/>
    </location>
</feature>
<evidence type="ECO:0000256" key="9">
    <source>
        <dbReference type="ARBA" id="ARBA00023212"/>
    </source>
</evidence>
<protein>
    <submittedName>
        <fullName evidence="13">DgyrCDS2829</fullName>
    </submittedName>
</protein>
<feature type="domain" description="LIM zinc-binding" evidence="12">
    <location>
        <begin position="248"/>
        <end position="307"/>
    </location>
</feature>
<reference evidence="13 14" key="1">
    <citation type="submission" date="2020-08" db="EMBL/GenBank/DDBJ databases">
        <authorList>
            <person name="Hejnol A."/>
        </authorList>
    </citation>
    <scope>NUCLEOTIDE SEQUENCE [LARGE SCALE GENOMIC DNA]</scope>
</reference>
<proteinExistence type="predicted"/>
<evidence type="ECO:0000256" key="7">
    <source>
        <dbReference type="ARBA" id="ARBA00022949"/>
    </source>
</evidence>
<dbReference type="PROSITE" id="PS50023">
    <property type="entry name" value="LIM_DOMAIN_2"/>
    <property type="match status" value="4"/>
</dbReference>
<dbReference type="GO" id="GO:0046872">
    <property type="term" value="F:metal ion binding"/>
    <property type="evidence" value="ECO:0007669"/>
    <property type="project" value="UniProtKB-KW"/>
</dbReference>
<dbReference type="Pfam" id="PF00412">
    <property type="entry name" value="LIM"/>
    <property type="match status" value="4"/>
</dbReference>
<dbReference type="InterPro" id="IPR001781">
    <property type="entry name" value="Znf_LIM"/>
</dbReference>
<dbReference type="GO" id="GO:0005925">
    <property type="term" value="C:focal adhesion"/>
    <property type="evidence" value="ECO:0007669"/>
    <property type="project" value="UniProtKB-SubCell"/>
</dbReference>
<dbReference type="CDD" id="cd09338">
    <property type="entry name" value="LIM3_Paxillin_like"/>
    <property type="match status" value="1"/>
</dbReference>
<evidence type="ECO:0000256" key="6">
    <source>
        <dbReference type="ARBA" id="ARBA00022833"/>
    </source>
</evidence>
<feature type="region of interest" description="Disordered" evidence="11">
    <location>
        <begin position="125"/>
        <end position="158"/>
    </location>
</feature>
<dbReference type="CDD" id="cd09336">
    <property type="entry name" value="LIM1_Paxillin_like"/>
    <property type="match status" value="1"/>
</dbReference>
<evidence type="ECO:0000256" key="5">
    <source>
        <dbReference type="ARBA" id="ARBA00022737"/>
    </source>
</evidence>
<evidence type="ECO:0000256" key="10">
    <source>
        <dbReference type="PROSITE-ProRule" id="PRU00125"/>
    </source>
</evidence>
<dbReference type="PANTHER" id="PTHR24216">
    <property type="entry name" value="PAXILLIN-RELATED"/>
    <property type="match status" value="1"/>
</dbReference>
<keyword evidence="8 10" id="KW-0440">LIM domain</keyword>
<dbReference type="InterPro" id="IPR047075">
    <property type="entry name" value="Paxillin_TGFB1I1_LIM_dom1"/>
</dbReference>
<evidence type="ECO:0000256" key="2">
    <source>
        <dbReference type="ARBA" id="ARBA00004246"/>
    </source>
</evidence>
<keyword evidence="3" id="KW-0963">Cytoplasm</keyword>
<feature type="region of interest" description="Disordered" evidence="11">
    <location>
        <begin position="14"/>
        <end position="72"/>
    </location>
</feature>
<dbReference type="EMBL" id="CAJFCJ010000004">
    <property type="protein sequence ID" value="CAD5113669.1"/>
    <property type="molecule type" value="Genomic_DNA"/>
</dbReference>
<evidence type="ECO:0000259" key="12">
    <source>
        <dbReference type="PROSITE" id="PS50023"/>
    </source>
</evidence>
<keyword evidence="4 10" id="KW-0479">Metal-binding</keyword>
<feature type="compositionally biased region" description="Polar residues" evidence="11">
    <location>
        <begin position="14"/>
        <end position="25"/>
    </location>
</feature>
<dbReference type="FunFam" id="2.10.110.10:FF:000018">
    <property type="entry name" value="Paxillin isoform 1"/>
    <property type="match status" value="1"/>
</dbReference>
<evidence type="ECO:0000256" key="3">
    <source>
        <dbReference type="ARBA" id="ARBA00022490"/>
    </source>
</evidence>
<feature type="domain" description="LIM zinc-binding" evidence="12">
    <location>
        <begin position="426"/>
        <end position="484"/>
    </location>
</feature>
<dbReference type="OrthoDB" id="15567at2759"/>
<sequence length="484" mass="54523">MDDLDELLDALQASSKLHPNGIQRNSMDEMSLPKPCNQSLNADYDFPDEDFPAPPPEILAEPKTGEENSKLGKNLNELDNLLRDLSSAQFHAQISQEDNGKIKPDKQNTMVKDPSVNTMLSQLEEDLESRNDTSNVYNKIRPDSTGGGSSGASSGTALSATQELDTLLESLNDFQISQQSSNAKPIEVEKQSNEEPIYSVPKKWKDRELKALSSSDEQPANNVDQLDNMLGNLQQDMIKQGVQMIPKGHCAACTNPIIGQVITALGFMWHPEHFVCYHCKKALGTNTFFERDGKPYCEHDYHLLYSPQCAACSDPILDHCLTALNKTWHPEHFCCTNCGQSFGTEGFHEKDGKPFCRKDYFEMFAPKCSSCDNVIRNNYISALNKHWHPECFVCQECRKPFGKGSFFEYEKLPYCETDFYKVRGSICAVCQTAIAGRCVTAMNKKFHPDHFRCQYCNNVLNKGTFKEQDSKPYCHACFIKLHGL</sequence>
<dbReference type="PROSITE" id="PS00478">
    <property type="entry name" value="LIM_DOMAIN_1"/>
    <property type="match status" value="2"/>
</dbReference>
<feature type="region of interest" description="Disordered" evidence="11">
    <location>
        <begin position="180"/>
        <end position="200"/>
    </location>
</feature>
<evidence type="ECO:0000313" key="13">
    <source>
        <dbReference type="EMBL" id="CAD5113669.1"/>
    </source>
</evidence>
<name>A0A7I8VGJ1_9ANNE</name>
<dbReference type="Gene3D" id="2.10.110.10">
    <property type="entry name" value="Cysteine Rich Protein"/>
    <property type="match status" value="4"/>
</dbReference>
<keyword evidence="5" id="KW-0677">Repeat</keyword>
<evidence type="ECO:0000256" key="11">
    <source>
        <dbReference type="SAM" id="MobiDB-lite"/>
    </source>
</evidence>
<evidence type="ECO:0000256" key="1">
    <source>
        <dbReference type="ARBA" id="ARBA00004245"/>
    </source>
</evidence>
<dbReference type="AlphaFoldDB" id="A0A7I8VGJ1"/>
<evidence type="ECO:0000256" key="4">
    <source>
        <dbReference type="ARBA" id="ARBA00022723"/>
    </source>
</evidence>
<dbReference type="GO" id="GO:0005856">
    <property type="term" value="C:cytoskeleton"/>
    <property type="evidence" value="ECO:0007669"/>
    <property type="project" value="UniProtKB-SubCell"/>
</dbReference>
<organism evidence="13 14">
    <name type="scientific">Dimorphilus gyrociliatus</name>
    <dbReference type="NCBI Taxonomy" id="2664684"/>
    <lineage>
        <taxon>Eukaryota</taxon>
        <taxon>Metazoa</taxon>
        <taxon>Spiralia</taxon>
        <taxon>Lophotrochozoa</taxon>
        <taxon>Annelida</taxon>
        <taxon>Polychaeta</taxon>
        <taxon>Polychaeta incertae sedis</taxon>
        <taxon>Dinophilidae</taxon>
        <taxon>Dimorphilus</taxon>
    </lineage>
</organism>
<keyword evidence="7" id="KW-0965">Cell junction</keyword>
<gene>
    <name evidence="13" type="ORF">DGYR_LOCUS2623</name>
</gene>
<dbReference type="PANTHER" id="PTHR24216:SF8">
    <property type="entry name" value="PAXILLIN, ISOFORM F"/>
    <property type="match status" value="1"/>
</dbReference>
<keyword evidence="9" id="KW-0206">Cytoskeleton</keyword>
<dbReference type="FunFam" id="2.10.110.10:FF:000008">
    <property type="entry name" value="Paxillin isoform 1"/>
    <property type="match status" value="1"/>
</dbReference>
<dbReference type="SUPFAM" id="SSF57716">
    <property type="entry name" value="Glucocorticoid receptor-like (DNA-binding domain)"/>
    <property type="match status" value="5"/>
</dbReference>
<comment type="subcellular location">
    <subcellularLocation>
        <location evidence="2">Cell junction</location>
        <location evidence="2">Focal adhesion</location>
    </subcellularLocation>
    <subcellularLocation>
        <location evidence="1">Cytoplasm</location>
        <location evidence="1">Cytoskeleton</location>
    </subcellularLocation>
</comment>
<evidence type="ECO:0000256" key="8">
    <source>
        <dbReference type="ARBA" id="ARBA00023038"/>
    </source>
</evidence>